<keyword evidence="2" id="KW-0472">Membrane</keyword>
<protein>
    <submittedName>
        <fullName evidence="3">Uncharacterized protein</fullName>
    </submittedName>
</protein>
<evidence type="ECO:0000313" key="3">
    <source>
        <dbReference type="EMBL" id="RSK78028.1"/>
    </source>
</evidence>
<accession>A0ABX9ZLJ1</accession>
<dbReference type="Proteomes" id="UP000270216">
    <property type="component" value="Unassembled WGS sequence"/>
</dbReference>
<keyword evidence="4" id="KW-1185">Reference proteome</keyword>
<sequence>MASRHPGDRRPAHQQKAQWNRFSPVWAATLLEYGGHRPWWNAVYVLVVGCLSAVCTAAMKRTYWDLLRRPEGVGRGGRNGRNVKNGKERSR</sequence>
<organism evidence="3 4">
    <name type="scientific">Pandoraea apista</name>
    <dbReference type="NCBI Taxonomy" id="93218"/>
    <lineage>
        <taxon>Bacteria</taxon>
        <taxon>Pseudomonadati</taxon>
        <taxon>Pseudomonadota</taxon>
        <taxon>Betaproteobacteria</taxon>
        <taxon>Burkholderiales</taxon>
        <taxon>Burkholderiaceae</taxon>
        <taxon>Pandoraea</taxon>
    </lineage>
</organism>
<evidence type="ECO:0000256" key="2">
    <source>
        <dbReference type="SAM" id="Phobius"/>
    </source>
</evidence>
<comment type="caution">
    <text evidence="3">The sequence shown here is derived from an EMBL/GenBank/DDBJ whole genome shotgun (WGS) entry which is preliminary data.</text>
</comment>
<evidence type="ECO:0000256" key="1">
    <source>
        <dbReference type="SAM" id="MobiDB-lite"/>
    </source>
</evidence>
<dbReference type="EMBL" id="RWHX01000035">
    <property type="protein sequence ID" value="RSK78028.1"/>
    <property type="molecule type" value="Genomic_DNA"/>
</dbReference>
<reference evidence="3 4" key="1">
    <citation type="submission" date="2018-12" db="EMBL/GenBank/DDBJ databases">
        <title>Whole genome sequence of a Pandoraea apista isolate from a patient with cystic fibrosis.</title>
        <authorList>
            <person name="Kenna D.T."/>
            <person name="Turton J.F."/>
        </authorList>
    </citation>
    <scope>NUCLEOTIDE SEQUENCE [LARGE SCALE GENOMIC DNA]</scope>
    <source>
        <strain evidence="3 4">Pa13324</strain>
    </source>
</reference>
<feature type="transmembrane region" description="Helical" evidence="2">
    <location>
        <begin position="39"/>
        <end position="59"/>
    </location>
</feature>
<keyword evidence="2" id="KW-1133">Transmembrane helix</keyword>
<gene>
    <name evidence="3" type="ORF">EJE83_17660</name>
</gene>
<keyword evidence="2" id="KW-0812">Transmembrane</keyword>
<name>A0ABX9ZLJ1_9BURK</name>
<evidence type="ECO:0000313" key="4">
    <source>
        <dbReference type="Proteomes" id="UP000270216"/>
    </source>
</evidence>
<feature type="region of interest" description="Disordered" evidence="1">
    <location>
        <begin position="70"/>
        <end position="91"/>
    </location>
</feature>
<proteinExistence type="predicted"/>